<comment type="caution">
    <text evidence="2">The sequence shown here is derived from an EMBL/GenBank/DDBJ whole genome shotgun (WGS) entry which is preliminary data.</text>
</comment>
<dbReference type="RefSeq" id="WP_121285099.1">
    <property type="nucleotide sequence ID" value="NZ_RCCK01000012.1"/>
</dbReference>
<protein>
    <submittedName>
        <fullName evidence="2">Uncharacterized protein</fullName>
    </submittedName>
</protein>
<dbReference type="Proteomes" id="UP000297429">
    <property type="component" value="Unassembled WGS sequence"/>
</dbReference>
<gene>
    <name evidence="2" type="ORF">BCL90_3479</name>
    <name evidence="3" type="ORF">E3V97_18875</name>
</gene>
<keyword evidence="5" id="KW-1185">Reference proteome</keyword>
<dbReference type="Proteomes" id="UP000273898">
    <property type="component" value="Unassembled WGS sequence"/>
</dbReference>
<dbReference type="AlphaFoldDB" id="A0A497XY45"/>
<dbReference type="EMBL" id="SOPX01000003">
    <property type="protein sequence ID" value="TFB30234.1"/>
    <property type="molecule type" value="Genomic_DNA"/>
</dbReference>
<evidence type="ECO:0000313" key="5">
    <source>
        <dbReference type="Proteomes" id="UP000297429"/>
    </source>
</evidence>
<evidence type="ECO:0000313" key="2">
    <source>
        <dbReference type="EMBL" id="RLJ75130.1"/>
    </source>
</evidence>
<keyword evidence="1" id="KW-0732">Signal</keyword>
<feature type="signal peptide" evidence="1">
    <location>
        <begin position="1"/>
        <end position="20"/>
    </location>
</feature>
<evidence type="ECO:0000313" key="4">
    <source>
        <dbReference type="Proteomes" id="UP000273898"/>
    </source>
</evidence>
<organism evidence="2 4">
    <name type="scientific">Pedobacter alluvionis</name>
    <dbReference type="NCBI Taxonomy" id="475253"/>
    <lineage>
        <taxon>Bacteria</taxon>
        <taxon>Pseudomonadati</taxon>
        <taxon>Bacteroidota</taxon>
        <taxon>Sphingobacteriia</taxon>
        <taxon>Sphingobacteriales</taxon>
        <taxon>Sphingobacteriaceae</taxon>
        <taxon>Pedobacter</taxon>
    </lineage>
</organism>
<proteinExistence type="predicted"/>
<reference evidence="3 5" key="2">
    <citation type="submission" date="2019-03" db="EMBL/GenBank/DDBJ databases">
        <authorList>
            <person name="He R.-H."/>
        </authorList>
    </citation>
    <scope>NUCLEOTIDE SEQUENCE [LARGE SCALE GENOMIC DNA]</scope>
    <source>
        <strain evidence="3 5">DSM 19624</strain>
    </source>
</reference>
<dbReference type="EMBL" id="RCCK01000012">
    <property type="protein sequence ID" value="RLJ75130.1"/>
    <property type="molecule type" value="Genomic_DNA"/>
</dbReference>
<feature type="chain" id="PRO_5044605555" evidence="1">
    <location>
        <begin position="21"/>
        <end position="261"/>
    </location>
</feature>
<name>A0A497XY45_9SPHI</name>
<evidence type="ECO:0000256" key="1">
    <source>
        <dbReference type="SAM" id="SignalP"/>
    </source>
</evidence>
<evidence type="ECO:0000313" key="3">
    <source>
        <dbReference type="EMBL" id="TFB30234.1"/>
    </source>
</evidence>
<accession>A0A497XY45</accession>
<sequence length="261" mass="28360">MKQILTLALLLNFLSLKAQYKIVSGDSTYVDFNTLDEALTCDSLSHLISKSGGMGKISDPKIKMLVALGQIKCAVQTMNELSKIVDADSAAVYQAQISFVEESGKPRALFNLIDTKTLTTATAYAKALAEFAPALVASGTGPAGEILNKTGITTALSKYSIEAYYQSALQNDPLIILYPGAIPGKKLSEDVIKNFSDGHYYNEVKKMWDKPLTALVNPINKIMVDPIISTTNNLGNELERGGEKLKKEAKKLAGRLPKIKW</sequence>
<reference evidence="2 4" key="1">
    <citation type="submission" date="2018-10" db="EMBL/GenBank/DDBJ databases">
        <title>Genomic Encyclopedia of Archaeal and Bacterial Type Strains, Phase II (KMG-II): from individual species to whole genera.</title>
        <authorList>
            <person name="Goeker M."/>
        </authorList>
    </citation>
    <scope>NUCLEOTIDE SEQUENCE [LARGE SCALE GENOMIC DNA]</scope>
    <source>
        <strain evidence="2 4">DSM 19624</strain>
    </source>
</reference>